<dbReference type="Proteomes" id="UP001190700">
    <property type="component" value="Unassembled WGS sequence"/>
</dbReference>
<dbReference type="PROSITE" id="PS50127">
    <property type="entry name" value="UBC_2"/>
    <property type="match status" value="1"/>
</dbReference>
<reference evidence="5 6" key="1">
    <citation type="journal article" date="2015" name="Genome Biol. Evol.">
        <title>Comparative Genomics of a Bacterivorous Green Alga Reveals Evolutionary Causalities and Consequences of Phago-Mixotrophic Mode of Nutrition.</title>
        <authorList>
            <person name="Burns J.A."/>
            <person name="Paasch A."/>
            <person name="Narechania A."/>
            <person name="Kim E."/>
        </authorList>
    </citation>
    <scope>NUCLEOTIDE SEQUENCE [LARGE SCALE GENOMIC DNA]</scope>
    <source>
        <strain evidence="5 6">PLY_AMNH</strain>
    </source>
</reference>
<name>A0AAE0GLD5_9CHLO</name>
<organism evidence="5 6">
    <name type="scientific">Cymbomonas tetramitiformis</name>
    <dbReference type="NCBI Taxonomy" id="36881"/>
    <lineage>
        <taxon>Eukaryota</taxon>
        <taxon>Viridiplantae</taxon>
        <taxon>Chlorophyta</taxon>
        <taxon>Pyramimonadophyceae</taxon>
        <taxon>Pyramimonadales</taxon>
        <taxon>Pyramimonadaceae</taxon>
        <taxon>Cymbomonas</taxon>
    </lineage>
</organism>
<evidence type="ECO:0000259" key="4">
    <source>
        <dbReference type="PROSITE" id="PS50127"/>
    </source>
</evidence>
<dbReference type="InterPro" id="IPR016135">
    <property type="entry name" value="UBQ-conjugating_enzyme/RWD"/>
</dbReference>
<protein>
    <submittedName>
        <fullName evidence="5">Ubiquitin-conjugating enzyme E2 23</fullName>
    </submittedName>
</protein>
<feature type="domain" description="UBC core" evidence="4">
    <location>
        <begin position="6"/>
        <end position="173"/>
    </location>
</feature>
<evidence type="ECO:0000256" key="1">
    <source>
        <dbReference type="ARBA" id="ARBA00022679"/>
    </source>
</evidence>
<gene>
    <name evidence="5" type="ORF">CYMTET_11954</name>
</gene>
<evidence type="ECO:0000256" key="3">
    <source>
        <dbReference type="SAM" id="MobiDB-lite"/>
    </source>
</evidence>
<dbReference type="InterPro" id="IPR000608">
    <property type="entry name" value="UBC"/>
</dbReference>
<dbReference type="SUPFAM" id="SSF54495">
    <property type="entry name" value="UBC-like"/>
    <property type="match status" value="1"/>
</dbReference>
<accession>A0AAE0GLD5</accession>
<dbReference type="Gene3D" id="3.10.110.10">
    <property type="entry name" value="Ubiquitin Conjugating Enzyme"/>
    <property type="match status" value="1"/>
</dbReference>
<feature type="region of interest" description="Disordered" evidence="3">
    <location>
        <begin position="220"/>
        <end position="244"/>
    </location>
</feature>
<dbReference type="AlphaFoldDB" id="A0AAE0GLD5"/>
<dbReference type="GO" id="GO:0061631">
    <property type="term" value="F:ubiquitin conjugating enzyme activity"/>
    <property type="evidence" value="ECO:0007669"/>
    <property type="project" value="TreeGrafter"/>
</dbReference>
<keyword evidence="2" id="KW-0833">Ubl conjugation pathway</keyword>
<keyword evidence="6" id="KW-1185">Reference proteome</keyword>
<dbReference type="CDD" id="cd23837">
    <property type="entry name" value="UBCc_UBE2O"/>
    <property type="match status" value="1"/>
</dbReference>
<dbReference type="SMART" id="SM00212">
    <property type="entry name" value="UBCc"/>
    <property type="match status" value="1"/>
</dbReference>
<proteinExistence type="predicted"/>
<dbReference type="PANTHER" id="PTHR46116:SF15">
    <property type="entry name" value="(E3-INDEPENDENT) E2 UBIQUITIN-CONJUGATING ENZYME"/>
    <property type="match status" value="1"/>
</dbReference>
<evidence type="ECO:0000313" key="5">
    <source>
        <dbReference type="EMBL" id="KAK3280211.1"/>
    </source>
</evidence>
<sequence length="268" mass="29885">AVDQRHFLRKVNKEWRMLRVNLPETIWVRCFEDRTELLRAAILGAAGTPYHDGLFLFDICLPGTYPNEPPEAYYHSGGLRVNPNLYENGKVCLSLLNTWQGKDTEVWNPHASSLLQVLVSIQGLVLVPKPYYNEAGYSRQMGSAEGEHNARLYNESAFLLSCKTMLNLMRNPPAAFAPLIRAHFRQRRTHILQCCDAYMAGAGVGTLPAFEAQKCHVADSVTEDGSPGSETSLPEARSEQTQSCSSGFKLMLAKVRPQLVKTFESLGP</sequence>
<feature type="non-terminal residue" evidence="5">
    <location>
        <position position="1"/>
    </location>
</feature>
<evidence type="ECO:0000313" key="6">
    <source>
        <dbReference type="Proteomes" id="UP001190700"/>
    </source>
</evidence>
<dbReference type="PANTHER" id="PTHR46116">
    <property type="entry name" value="(E3-INDEPENDENT) E2 UBIQUITIN-CONJUGATING ENZYME"/>
    <property type="match status" value="1"/>
</dbReference>
<dbReference type="Pfam" id="PF00179">
    <property type="entry name" value="UQ_con"/>
    <property type="match status" value="1"/>
</dbReference>
<comment type="caution">
    <text evidence="5">The sequence shown here is derived from an EMBL/GenBank/DDBJ whole genome shotgun (WGS) entry which is preliminary data.</text>
</comment>
<dbReference type="EMBL" id="LGRX02004486">
    <property type="protein sequence ID" value="KAK3280211.1"/>
    <property type="molecule type" value="Genomic_DNA"/>
</dbReference>
<keyword evidence="1" id="KW-0808">Transferase</keyword>
<evidence type="ECO:0000256" key="2">
    <source>
        <dbReference type="ARBA" id="ARBA00022786"/>
    </source>
</evidence>